<keyword evidence="3" id="KW-0479">Metal-binding</keyword>
<keyword evidence="12" id="KW-1185">Reference proteome</keyword>
<dbReference type="EMBL" id="JBBNAG010000002">
    <property type="protein sequence ID" value="KAK9158641.1"/>
    <property type="molecule type" value="Genomic_DNA"/>
</dbReference>
<comment type="subcellular location">
    <subcellularLocation>
        <location evidence="1">Nucleus</location>
    </subcellularLocation>
</comment>
<feature type="domain" description="RING-type" evidence="9">
    <location>
        <begin position="197"/>
        <end position="240"/>
    </location>
</feature>
<dbReference type="FunFam" id="2.20.28.10:FF:000009">
    <property type="entry name" value="RING finger and CHY zinc finger domain-containing protein 1"/>
    <property type="match status" value="1"/>
</dbReference>
<comment type="pathway">
    <text evidence="2">Protein modification; protein ubiquitination.</text>
</comment>
<dbReference type="InterPro" id="IPR037274">
    <property type="entry name" value="Znf_CHY_sf"/>
</dbReference>
<dbReference type="SUPFAM" id="SSF57850">
    <property type="entry name" value="RING/U-box"/>
    <property type="match status" value="1"/>
</dbReference>
<dbReference type="InterPro" id="IPR027370">
    <property type="entry name" value="Znf-RING_euk"/>
</dbReference>
<dbReference type="Proteomes" id="UP001419268">
    <property type="component" value="Unassembled WGS sequence"/>
</dbReference>
<dbReference type="GO" id="GO:0005634">
    <property type="term" value="C:nucleus"/>
    <property type="evidence" value="ECO:0007669"/>
    <property type="project" value="UniProtKB-SubCell"/>
</dbReference>
<proteinExistence type="predicted"/>
<gene>
    <name evidence="11" type="ORF">Scep_005215</name>
</gene>
<keyword evidence="6" id="KW-0862">Zinc</keyword>
<dbReference type="Gene3D" id="2.20.28.10">
    <property type="match status" value="1"/>
</dbReference>
<reference evidence="11 12" key="1">
    <citation type="submission" date="2024-01" db="EMBL/GenBank/DDBJ databases">
        <title>Genome assemblies of Stephania.</title>
        <authorList>
            <person name="Yang L."/>
        </authorList>
    </citation>
    <scope>NUCLEOTIDE SEQUENCE [LARGE SCALE GENOMIC DNA]</scope>
    <source>
        <strain evidence="11">JXDWG</strain>
        <tissue evidence="11">Leaf</tissue>
    </source>
</reference>
<dbReference type="AlphaFoldDB" id="A0AAP0KU38"/>
<evidence type="ECO:0000256" key="6">
    <source>
        <dbReference type="ARBA" id="ARBA00022833"/>
    </source>
</evidence>
<dbReference type="InterPro" id="IPR008913">
    <property type="entry name" value="Znf_CHY"/>
</dbReference>
<dbReference type="SMART" id="SM00184">
    <property type="entry name" value="RING"/>
    <property type="match status" value="1"/>
</dbReference>
<sequence length="315" mass="35694">MEVGLEAQLVWDDEDQEEKQLEREEGFGDFGCAHYRRRCKIRAPCCDEIFDCRHCHNEAKNSLEVDPLDRHDIPRHEITKNDIIEKKSNVLLGAGTLDFEDLHFLVTLLSVHCVTQNKMFNKIALSVGFAWENTFVQSAISLTTIFLSSSIIVMGVEYAELEGRRSTSIVIDVVSCCYDKSLEDCHPCVERAMHHNCPVCLEYLFDSTKDISVLQCGHTIHLECLKEMGLRFQFACAICSKSAADMSKVWEKFDQEIAATPMPETYLNKMVWILCNDCGITSEVNFHIIAHKCPGCKSYNTRQIRGTTASCSSSL</sequence>
<dbReference type="PROSITE" id="PS51266">
    <property type="entry name" value="ZF_CHY"/>
    <property type="match status" value="1"/>
</dbReference>
<evidence type="ECO:0000259" key="9">
    <source>
        <dbReference type="PROSITE" id="PS50089"/>
    </source>
</evidence>
<keyword evidence="7" id="KW-0539">Nucleus</keyword>
<dbReference type="InterPro" id="IPR039512">
    <property type="entry name" value="RCHY1_zinc-ribbon"/>
</dbReference>
<dbReference type="Gene3D" id="3.30.40.10">
    <property type="entry name" value="Zinc/RING finger domain, C3HC4 (zinc finger)"/>
    <property type="match status" value="1"/>
</dbReference>
<comment type="caution">
    <text evidence="11">The sequence shown here is derived from an EMBL/GenBank/DDBJ whole genome shotgun (WGS) entry which is preliminary data.</text>
</comment>
<evidence type="ECO:0000259" key="10">
    <source>
        <dbReference type="PROSITE" id="PS51266"/>
    </source>
</evidence>
<evidence type="ECO:0000256" key="8">
    <source>
        <dbReference type="PROSITE-ProRule" id="PRU00601"/>
    </source>
</evidence>
<keyword evidence="5" id="KW-0833">Ubl conjugation pathway</keyword>
<evidence type="ECO:0000313" key="12">
    <source>
        <dbReference type="Proteomes" id="UP001419268"/>
    </source>
</evidence>
<evidence type="ECO:0000256" key="1">
    <source>
        <dbReference type="ARBA" id="ARBA00004123"/>
    </source>
</evidence>
<dbReference type="Pfam" id="PF05495">
    <property type="entry name" value="zf-CHY"/>
    <property type="match status" value="1"/>
</dbReference>
<dbReference type="PANTHER" id="PTHR21319">
    <property type="entry name" value="RING FINGER AND CHY ZINC FINGER DOMAIN-CONTAINING PROTEIN 1"/>
    <property type="match status" value="1"/>
</dbReference>
<evidence type="ECO:0000256" key="2">
    <source>
        <dbReference type="ARBA" id="ARBA00004906"/>
    </source>
</evidence>
<evidence type="ECO:0000256" key="7">
    <source>
        <dbReference type="ARBA" id="ARBA00023242"/>
    </source>
</evidence>
<dbReference type="SUPFAM" id="SSF161219">
    <property type="entry name" value="CHY zinc finger-like"/>
    <property type="match status" value="1"/>
</dbReference>
<evidence type="ECO:0000256" key="5">
    <source>
        <dbReference type="ARBA" id="ARBA00022786"/>
    </source>
</evidence>
<dbReference type="PANTHER" id="PTHR21319:SF53">
    <property type="entry name" value="RING FINGER AND CHY ZINC FINGER DOMAIN-CONTAINING PROTEIN 1"/>
    <property type="match status" value="1"/>
</dbReference>
<keyword evidence="4 8" id="KW-0863">Zinc-finger</keyword>
<dbReference type="GO" id="GO:0061630">
    <property type="term" value="F:ubiquitin protein ligase activity"/>
    <property type="evidence" value="ECO:0007669"/>
    <property type="project" value="TreeGrafter"/>
</dbReference>
<evidence type="ECO:0000256" key="4">
    <source>
        <dbReference type="ARBA" id="ARBA00022771"/>
    </source>
</evidence>
<dbReference type="Pfam" id="PF14599">
    <property type="entry name" value="zinc_ribbon_6"/>
    <property type="match status" value="1"/>
</dbReference>
<accession>A0AAP0KU38</accession>
<dbReference type="GO" id="GO:0008270">
    <property type="term" value="F:zinc ion binding"/>
    <property type="evidence" value="ECO:0007669"/>
    <property type="project" value="UniProtKB-KW"/>
</dbReference>
<dbReference type="Pfam" id="PF13445">
    <property type="entry name" value="zf-RING_UBOX"/>
    <property type="match status" value="1"/>
</dbReference>
<organism evidence="11 12">
    <name type="scientific">Stephania cephalantha</name>
    <dbReference type="NCBI Taxonomy" id="152367"/>
    <lineage>
        <taxon>Eukaryota</taxon>
        <taxon>Viridiplantae</taxon>
        <taxon>Streptophyta</taxon>
        <taxon>Embryophyta</taxon>
        <taxon>Tracheophyta</taxon>
        <taxon>Spermatophyta</taxon>
        <taxon>Magnoliopsida</taxon>
        <taxon>Ranunculales</taxon>
        <taxon>Menispermaceae</taxon>
        <taxon>Menispermoideae</taxon>
        <taxon>Cissampelideae</taxon>
        <taxon>Stephania</taxon>
    </lineage>
</organism>
<dbReference type="InterPro" id="IPR001841">
    <property type="entry name" value="Znf_RING"/>
</dbReference>
<protein>
    <submittedName>
        <fullName evidence="11">Uncharacterized protein</fullName>
    </submittedName>
</protein>
<dbReference type="InterPro" id="IPR013083">
    <property type="entry name" value="Znf_RING/FYVE/PHD"/>
</dbReference>
<dbReference type="GO" id="GO:0016567">
    <property type="term" value="P:protein ubiquitination"/>
    <property type="evidence" value="ECO:0007669"/>
    <property type="project" value="TreeGrafter"/>
</dbReference>
<dbReference type="PROSITE" id="PS50089">
    <property type="entry name" value="ZF_RING_2"/>
    <property type="match status" value="1"/>
</dbReference>
<dbReference type="GO" id="GO:0006511">
    <property type="term" value="P:ubiquitin-dependent protein catabolic process"/>
    <property type="evidence" value="ECO:0007669"/>
    <property type="project" value="TreeGrafter"/>
</dbReference>
<evidence type="ECO:0000313" key="11">
    <source>
        <dbReference type="EMBL" id="KAK9158641.1"/>
    </source>
</evidence>
<name>A0AAP0KU38_9MAGN</name>
<evidence type="ECO:0000256" key="3">
    <source>
        <dbReference type="ARBA" id="ARBA00022723"/>
    </source>
</evidence>
<feature type="domain" description="CHY-type" evidence="10">
    <location>
        <begin position="25"/>
        <end position="106"/>
    </location>
</feature>